<gene>
    <name evidence="2" type="ORF">C491_05841</name>
</gene>
<dbReference type="AlphaFoldDB" id="L9XEK2"/>
<reference evidence="2 3" key="1">
    <citation type="journal article" date="2014" name="PLoS Genet.">
        <title>Phylogenetically driven sequencing of extremely halophilic archaea reveals strategies for static and dynamic osmo-response.</title>
        <authorList>
            <person name="Becker E.A."/>
            <person name="Seitzer P.M."/>
            <person name="Tritt A."/>
            <person name="Larsen D."/>
            <person name="Krusor M."/>
            <person name="Yao A.I."/>
            <person name="Wu D."/>
            <person name="Madern D."/>
            <person name="Eisen J.A."/>
            <person name="Darling A.E."/>
            <person name="Facciotti M.T."/>
        </authorList>
    </citation>
    <scope>NUCLEOTIDE SEQUENCE [LARGE SCALE GENOMIC DNA]</scope>
    <source>
        <strain evidence="2 3">DSM 10524</strain>
    </source>
</reference>
<proteinExistence type="predicted"/>
<dbReference type="PATRIC" id="fig|1227497.3.peg.1211"/>
<evidence type="ECO:0008006" key="4">
    <source>
        <dbReference type="Google" id="ProtNLM"/>
    </source>
</evidence>
<feature type="compositionally biased region" description="Basic and acidic residues" evidence="1">
    <location>
        <begin position="18"/>
        <end position="33"/>
    </location>
</feature>
<dbReference type="Proteomes" id="UP000011688">
    <property type="component" value="Unassembled WGS sequence"/>
</dbReference>
<accession>L9XEK2</accession>
<dbReference type="STRING" id="1227497.C491_05841"/>
<dbReference type="InterPro" id="IPR025494">
    <property type="entry name" value="DUF4385"/>
</dbReference>
<dbReference type="Pfam" id="PF14328">
    <property type="entry name" value="DUF4385"/>
    <property type="match status" value="1"/>
</dbReference>
<keyword evidence="3" id="KW-1185">Reference proteome</keyword>
<protein>
    <recommendedName>
        <fullName evidence="4">DUF4385 domain-containing protein</fullName>
    </recommendedName>
</protein>
<sequence length="154" mass="18397">MIVVGDGSDDSGGPEYDTDFRENPDEYEIGRGEEGVFKVEPYKSELLPLWSYKEEESARESAEAIYERYEKYRENDEFPGMDMARKYLQMGYTRAMRYAKYSGGTKYGDDGEELEPEQWADEEKREAALVFEEYWERVREDERYRNAKERHRDQ</sequence>
<dbReference type="EMBL" id="AOIB01000014">
    <property type="protein sequence ID" value="ELY59866.1"/>
    <property type="molecule type" value="Genomic_DNA"/>
</dbReference>
<comment type="caution">
    <text evidence="2">The sequence shown here is derived from an EMBL/GenBank/DDBJ whole genome shotgun (WGS) entry which is preliminary data.</text>
</comment>
<organism evidence="2 3">
    <name type="scientific">Natronococcus amylolyticus DSM 10524</name>
    <dbReference type="NCBI Taxonomy" id="1227497"/>
    <lineage>
        <taxon>Archaea</taxon>
        <taxon>Methanobacteriati</taxon>
        <taxon>Methanobacteriota</taxon>
        <taxon>Stenosarchaea group</taxon>
        <taxon>Halobacteria</taxon>
        <taxon>Halobacteriales</taxon>
        <taxon>Natrialbaceae</taxon>
        <taxon>Natronococcus</taxon>
    </lineage>
</organism>
<name>L9XEK2_9EURY</name>
<evidence type="ECO:0000313" key="3">
    <source>
        <dbReference type="Proteomes" id="UP000011688"/>
    </source>
</evidence>
<feature type="region of interest" description="Disordered" evidence="1">
    <location>
        <begin position="1"/>
        <end position="33"/>
    </location>
</feature>
<dbReference type="eggNOG" id="arCOG10217">
    <property type="taxonomic scope" value="Archaea"/>
</dbReference>
<evidence type="ECO:0000313" key="2">
    <source>
        <dbReference type="EMBL" id="ELY59866.1"/>
    </source>
</evidence>
<evidence type="ECO:0000256" key="1">
    <source>
        <dbReference type="SAM" id="MobiDB-lite"/>
    </source>
</evidence>